<reference evidence="1" key="2">
    <citation type="submission" date="2021-04" db="EMBL/GenBank/DDBJ databases">
        <authorList>
            <person name="Gilroy R."/>
        </authorList>
    </citation>
    <scope>NUCLEOTIDE SEQUENCE</scope>
    <source>
        <strain evidence="1">1719</strain>
    </source>
</reference>
<sequence length="78" mass="8905">MLNRESGFLLAFIFITALLSCNNNNPSSSQEDILKDRHEGSMYNIQEHDTVMMNDVRSIDSIVDSSKFDVDQHEMVLP</sequence>
<dbReference type="AlphaFoldDB" id="A0A9D1W9M9"/>
<reference evidence="1" key="1">
    <citation type="journal article" date="2021" name="PeerJ">
        <title>Extensive microbial diversity within the chicken gut microbiome revealed by metagenomics and culture.</title>
        <authorList>
            <person name="Gilroy R."/>
            <person name="Ravi A."/>
            <person name="Getino M."/>
            <person name="Pursley I."/>
            <person name="Horton D.L."/>
            <person name="Alikhan N.F."/>
            <person name="Baker D."/>
            <person name="Gharbi K."/>
            <person name="Hall N."/>
            <person name="Watson M."/>
            <person name="Adriaenssens E.M."/>
            <person name="Foster-Nyarko E."/>
            <person name="Jarju S."/>
            <person name="Secka A."/>
            <person name="Antonio M."/>
            <person name="Oren A."/>
            <person name="Chaudhuri R.R."/>
            <person name="La Ragione R."/>
            <person name="Hildebrand F."/>
            <person name="Pallen M.J."/>
        </authorList>
    </citation>
    <scope>NUCLEOTIDE SEQUENCE</scope>
    <source>
        <strain evidence="1">1719</strain>
    </source>
</reference>
<evidence type="ECO:0000313" key="1">
    <source>
        <dbReference type="EMBL" id="HIX55051.1"/>
    </source>
</evidence>
<comment type="caution">
    <text evidence="1">The sequence shown here is derived from an EMBL/GenBank/DDBJ whole genome shotgun (WGS) entry which is preliminary data.</text>
</comment>
<dbReference type="Proteomes" id="UP000824156">
    <property type="component" value="Unassembled WGS sequence"/>
</dbReference>
<evidence type="ECO:0000313" key="2">
    <source>
        <dbReference type="Proteomes" id="UP000824156"/>
    </source>
</evidence>
<dbReference type="EMBL" id="DXEZ01000230">
    <property type="protein sequence ID" value="HIX55051.1"/>
    <property type="molecule type" value="Genomic_DNA"/>
</dbReference>
<proteinExistence type="predicted"/>
<protein>
    <submittedName>
        <fullName evidence="1">Uncharacterized protein</fullName>
    </submittedName>
</protein>
<accession>A0A9D1W9M9</accession>
<dbReference type="PROSITE" id="PS51257">
    <property type="entry name" value="PROKAR_LIPOPROTEIN"/>
    <property type="match status" value="1"/>
</dbReference>
<organism evidence="1 2">
    <name type="scientific">Candidatus Sphingobacterium stercoripullorum</name>
    <dbReference type="NCBI Taxonomy" id="2838759"/>
    <lineage>
        <taxon>Bacteria</taxon>
        <taxon>Pseudomonadati</taxon>
        <taxon>Bacteroidota</taxon>
        <taxon>Sphingobacteriia</taxon>
        <taxon>Sphingobacteriales</taxon>
        <taxon>Sphingobacteriaceae</taxon>
        <taxon>Sphingobacterium</taxon>
    </lineage>
</organism>
<gene>
    <name evidence="1" type="ORF">H9853_08495</name>
</gene>
<name>A0A9D1W9M9_9SPHI</name>